<evidence type="ECO:0000313" key="2">
    <source>
        <dbReference type="EMBL" id="PSF35412.1"/>
    </source>
</evidence>
<dbReference type="InterPro" id="IPR025433">
    <property type="entry name" value="DUF4168"/>
</dbReference>
<comment type="caution">
    <text evidence="2">The sequence shown here is derived from an EMBL/GenBank/DDBJ whole genome shotgun (WGS) entry which is preliminary data.</text>
</comment>
<name>A0A2T1LUV7_9CHRO</name>
<gene>
    <name evidence="2" type="ORF">C7H19_16665</name>
</gene>
<dbReference type="Pfam" id="PF13767">
    <property type="entry name" value="DUF4168"/>
    <property type="match status" value="1"/>
</dbReference>
<proteinExistence type="predicted"/>
<sequence length="161" mass="18500">MFIFGSSLFDWSRVLTRLLITSVLSTLGIMFGMVPEFSGHYSQFNFNYSAYTQDFTDNQVNQYAKAVLQMESYRQQAYQDITQILGKTPPEIACNQRNSFRSLPPSAQRIAIDYCNTSKKIVESSGLSTSQFNAITLRVRSDESLKRRIQNEIRRIQQANN</sequence>
<reference evidence="2 3" key="2">
    <citation type="submission" date="2018-03" db="EMBL/GenBank/DDBJ databases">
        <authorList>
            <person name="Keele B.F."/>
        </authorList>
    </citation>
    <scope>NUCLEOTIDE SEQUENCE [LARGE SCALE GENOMIC DNA]</scope>
    <source>
        <strain evidence="2 3">CCALA 016</strain>
    </source>
</reference>
<accession>A0A2T1LUV7</accession>
<protein>
    <recommendedName>
        <fullName evidence="1">DUF4168 domain-containing protein</fullName>
    </recommendedName>
</protein>
<keyword evidence="3" id="KW-1185">Reference proteome</keyword>
<evidence type="ECO:0000259" key="1">
    <source>
        <dbReference type="Pfam" id="PF13767"/>
    </source>
</evidence>
<organism evidence="2 3">
    <name type="scientific">Aphanothece hegewaldii CCALA 016</name>
    <dbReference type="NCBI Taxonomy" id="2107694"/>
    <lineage>
        <taxon>Bacteria</taxon>
        <taxon>Bacillati</taxon>
        <taxon>Cyanobacteriota</taxon>
        <taxon>Cyanophyceae</taxon>
        <taxon>Oscillatoriophycideae</taxon>
        <taxon>Chroococcales</taxon>
        <taxon>Aphanothecaceae</taxon>
        <taxon>Aphanothece</taxon>
    </lineage>
</organism>
<feature type="domain" description="DUF4168" evidence="1">
    <location>
        <begin position="57"/>
        <end position="149"/>
    </location>
</feature>
<dbReference type="OrthoDB" id="565076at2"/>
<dbReference type="AlphaFoldDB" id="A0A2T1LUV7"/>
<dbReference type="Proteomes" id="UP000239001">
    <property type="component" value="Unassembled WGS sequence"/>
</dbReference>
<evidence type="ECO:0000313" key="3">
    <source>
        <dbReference type="Proteomes" id="UP000239001"/>
    </source>
</evidence>
<dbReference type="EMBL" id="PXOH01000020">
    <property type="protein sequence ID" value="PSF35412.1"/>
    <property type="molecule type" value="Genomic_DNA"/>
</dbReference>
<reference evidence="2 3" key="1">
    <citation type="submission" date="2018-03" db="EMBL/GenBank/DDBJ databases">
        <title>The ancient ancestry and fast evolution of plastids.</title>
        <authorList>
            <person name="Moore K.R."/>
            <person name="Magnabosco C."/>
            <person name="Momper L."/>
            <person name="Gold D.A."/>
            <person name="Bosak T."/>
            <person name="Fournier G.P."/>
        </authorList>
    </citation>
    <scope>NUCLEOTIDE SEQUENCE [LARGE SCALE GENOMIC DNA]</scope>
    <source>
        <strain evidence="2 3">CCALA 016</strain>
    </source>
</reference>